<comment type="function">
    <text evidence="7">May be involved in iron transport and iron homeostasis.</text>
</comment>
<dbReference type="GO" id="GO:0005381">
    <property type="term" value="F:iron ion transmembrane transporter activity"/>
    <property type="evidence" value="ECO:0007669"/>
    <property type="project" value="UniProtKB-UniRule"/>
</dbReference>
<evidence type="ECO:0000256" key="1">
    <source>
        <dbReference type="ARBA" id="ARBA00004141"/>
    </source>
</evidence>
<protein>
    <recommendedName>
        <fullName evidence="7">Solute carrier family 40 member</fullName>
    </recommendedName>
</protein>
<feature type="transmembrane region" description="Helical" evidence="7">
    <location>
        <begin position="189"/>
        <end position="212"/>
    </location>
</feature>
<feature type="transmembrane region" description="Helical" evidence="7">
    <location>
        <begin position="390"/>
        <end position="411"/>
    </location>
</feature>
<proteinExistence type="inferred from homology"/>
<dbReference type="CDD" id="cd17480">
    <property type="entry name" value="MFS_SLC40A1_like"/>
    <property type="match status" value="1"/>
</dbReference>
<dbReference type="EMBL" id="CP136892">
    <property type="protein sequence ID" value="WOL00653.1"/>
    <property type="molecule type" value="Genomic_DNA"/>
</dbReference>
<keyword evidence="9" id="KW-1185">Reference proteome</keyword>
<evidence type="ECO:0000256" key="3">
    <source>
        <dbReference type="ARBA" id="ARBA00022448"/>
    </source>
</evidence>
<evidence type="ECO:0000313" key="9">
    <source>
        <dbReference type="Proteomes" id="UP001327560"/>
    </source>
</evidence>
<dbReference type="GO" id="GO:0016020">
    <property type="term" value="C:membrane"/>
    <property type="evidence" value="ECO:0007669"/>
    <property type="project" value="UniProtKB-SubCell"/>
</dbReference>
<keyword evidence="5 7" id="KW-1133">Transmembrane helix</keyword>
<dbReference type="AlphaFoldDB" id="A0AAQ3K4K4"/>
<feature type="transmembrane region" description="Helical" evidence="7">
    <location>
        <begin position="330"/>
        <end position="353"/>
    </location>
</feature>
<feature type="transmembrane region" description="Helical" evidence="7">
    <location>
        <begin position="126"/>
        <end position="151"/>
    </location>
</feature>
<comment type="subcellular location">
    <subcellularLocation>
        <location evidence="1 7">Membrane</location>
        <topology evidence="1 7">Multi-pass membrane protein</topology>
    </subcellularLocation>
</comment>
<keyword evidence="7" id="KW-0406">Ion transport</keyword>
<accession>A0AAQ3K4K4</accession>
<feature type="transmembrane region" description="Helical" evidence="7">
    <location>
        <begin position="297"/>
        <end position="324"/>
    </location>
</feature>
<comment type="caution">
    <text evidence="7">Lacks conserved residue(s) required for the propagation of feature annotation.</text>
</comment>
<keyword evidence="4 7" id="KW-0812">Transmembrane</keyword>
<comment type="similarity">
    <text evidence="2 7">Belongs to the ferroportin (FP) (TC 2.A.100) family. SLC40A subfamily.</text>
</comment>
<feature type="transmembrane region" description="Helical" evidence="7">
    <location>
        <begin position="93"/>
        <end position="114"/>
    </location>
</feature>
<evidence type="ECO:0000256" key="7">
    <source>
        <dbReference type="RuleBase" id="RU365065"/>
    </source>
</evidence>
<dbReference type="InterPro" id="IPR036259">
    <property type="entry name" value="MFS_trans_sf"/>
</dbReference>
<dbReference type="Gene3D" id="1.20.1250.20">
    <property type="entry name" value="MFS general substrate transporter like domains"/>
    <property type="match status" value="1"/>
</dbReference>
<sequence>MEGNPREGLLPGSSEQSLYPSSLIRCMYIGHFLARWGARMWEFSVALYMINIWPDSLLFTALYGVVESASTALFGPIVGTMVDKLTYLQVLRLWLLTQNLSFMVAGVSVTVLLVHYGLMSTAFVKFMILVIITNISGAVGTLSTLAGTILIEREWVVVISTGQPPEALTKMNSVIRRIDLSCKLLAPVFSGFIMSFISLRASAVILALWNIISVSLQYWLLKSVYDGIPALRESSQRRSMKVIPADSPVTSVNEDESCINSEGRNVVEVPHQKITLFEKFSVIPCFDSWVAYSRQEVVLPGVALALLYFTVLSFGTLMTATLLWKGIPAYVIGIMRGVSAIIGIAATVVYPIVHSHISTLRTGLWSIWTQWCFLLVCVASVWISNSITSAWMLMCGVATSRLGLWMFDLAVTQQMQDHVPESDRCIVGGVQNSLQSMLDLLTYVMGIIISNPEDFGQLVLLSFFLVSSATVLYTTHCYRVRKHLFHFDKLLAKIF</sequence>
<dbReference type="Pfam" id="PF06963">
    <property type="entry name" value="FPN1"/>
    <property type="match status" value="1"/>
</dbReference>
<name>A0AAQ3K4K4_9LILI</name>
<feature type="transmembrane region" description="Helical" evidence="7">
    <location>
        <begin position="365"/>
        <end position="384"/>
    </location>
</feature>
<feature type="transmembrane region" description="Helical" evidence="7">
    <location>
        <begin position="455"/>
        <end position="474"/>
    </location>
</feature>
<gene>
    <name evidence="8" type="ORF">Cni_G09366</name>
</gene>
<feature type="transmembrane region" description="Helical" evidence="7">
    <location>
        <begin position="432"/>
        <end position="449"/>
    </location>
</feature>
<keyword evidence="3 7" id="KW-0813">Transport</keyword>
<evidence type="ECO:0000313" key="8">
    <source>
        <dbReference type="EMBL" id="WOL00653.1"/>
    </source>
</evidence>
<dbReference type="Proteomes" id="UP001327560">
    <property type="component" value="Chromosome 3"/>
</dbReference>
<dbReference type="PANTHER" id="PTHR11660:SF57">
    <property type="entry name" value="SOLUTE CARRIER FAMILY 40 MEMBER"/>
    <property type="match status" value="1"/>
</dbReference>
<evidence type="ECO:0000256" key="4">
    <source>
        <dbReference type="ARBA" id="ARBA00022692"/>
    </source>
</evidence>
<dbReference type="InterPro" id="IPR009716">
    <property type="entry name" value="Ferroportin-1"/>
</dbReference>
<reference evidence="8 9" key="1">
    <citation type="submission" date="2023-10" db="EMBL/GenBank/DDBJ databases">
        <title>Chromosome-scale genome assembly provides insights into flower coloration mechanisms of Canna indica.</title>
        <authorList>
            <person name="Li C."/>
        </authorList>
    </citation>
    <scope>NUCLEOTIDE SEQUENCE [LARGE SCALE GENOMIC DNA]</scope>
    <source>
        <tissue evidence="8">Flower</tissue>
    </source>
</reference>
<evidence type="ECO:0000256" key="2">
    <source>
        <dbReference type="ARBA" id="ARBA00006279"/>
    </source>
</evidence>
<dbReference type="SUPFAM" id="SSF103473">
    <property type="entry name" value="MFS general substrate transporter"/>
    <property type="match status" value="1"/>
</dbReference>
<organism evidence="8 9">
    <name type="scientific">Canna indica</name>
    <name type="common">Indian-shot</name>
    <dbReference type="NCBI Taxonomy" id="4628"/>
    <lineage>
        <taxon>Eukaryota</taxon>
        <taxon>Viridiplantae</taxon>
        <taxon>Streptophyta</taxon>
        <taxon>Embryophyta</taxon>
        <taxon>Tracheophyta</taxon>
        <taxon>Spermatophyta</taxon>
        <taxon>Magnoliopsida</taxon>
        <taxon>Liliopsida</taxon>
        <taxon>Zingiberales</taxon>
        <taxon>Cannaceae</taxon>
        <taxon>Canna</taxon>
    </lineage>
</organism>
<evidence type="ECO:0000256" key="6">
    <source>
        <dbReference type="ARBA" id="ARBA00023136"/>
    </source>
</evidence>
<evidence type="ECO:0000256" key="5">
    <source>
        <dbReference type="ARBA" id="ARBA00022989"/>
    </source>
</evidence>
<keyword evidence="6 7" id="KW-0472">Membrane</keyword>
<dbReference type="PANTHER" id="PTHR11660">
    <property type="entry name" value="SOLUTE CARRIER FAMILY 40 MEMBER"/>
    <property type="match status" value="1"/>
</dbReference>